<dbReference type="OrthoDB" id="6629190at2759"/>
<keyword evidence="1" id="KW-0479">Metal-binding</keyword>
<evidence type="ECO:0000313" key="8">
    <source>
        <dbReference type="EMBL" id="KAF0749783.1"/>
    </source>
</evidence>
<dbReference type="InterPro" id="IPR048366">
    <property type="entry name" value="TNP-like_GBD"/>
</dbReference>
<dbReference type="PANTHER" id="PTHR47577">
    <property type="entry name" value="THAP DOMAIN-CONTAINING PROTEIN 6"/>
    <property type="match status" value="1"/>
</dbReference>
<gene>
    <name evidence="8" type="ORF">FWK35_00028166</name>
</gene>
<evidence type="ECO:0000256" key="3">
    <source>
        <dbReference type="ARBA" id="ARBA00022833"/>
    </source>
</evidence>
<keyword evidence="4 5" id="KW-0238">DNA-binding</keyword>
<accession>A0A6G0Y5P4</accession>
<dbReference type="GO" id="GO:0008270">
    <property type="term" value="F:zinc ion binding"/>
    <property type="evidence" value="ECO:0007669"/>
    <property type="project" value="UniProtKB-KW"/>
</dbReference>
<organism evidence="8 9">
    <name type="scientific">Aphis craccivora</name>
    <name type="common">Cowpea aphid</name>
    <dbReference type="NCBI Taxonomy" id="307492"/>
    <lineage>
        <taxon>Eukaryota</taxon>
        <taxon>Metazoa</taxon>
        <taxon>Ecdysozoa</taxon>
        <taxon>Arthropoda</taxon>
        <taxon>Hexapoda</taxon>
        <taxon>Insecta</taxon>
        <taxon>Pterygota</taxon>
        <taxon>Neoptera</taxon>
        <taxon>Paraneoptera</taxon>
        <taxon>Hemiptera</taxon>
        <taxon>Sternorrhyncha</taxon>
        <taxon>Aphidomorpha</taxon>
        <taxon>Aphidoidea</taxon>
        <taxon>Aphididae</taxon>
        <taxon>Aphidini</taxon>
        <taxon>Aphis</taxon>
        <taxon>Aphis</taxon>
    </lineage>
</organism>
<dbReference type="InterPro" id="IPR006612">
    <property type="entry name" value="THAP_Znf"/>
</dbReference>
<keyword evidence="6" id="KW-0175">Coiled coil</keyword>
<dbReference type="Proteomes" id="UP000478052">
    <property type="component" value="Unassembled WGS sequence"/>
</dbReference>
<comment type="caution">
    <text evidence="8">The sequence shown here is derived from an EMBL/GenBank/DDBJ whole genome shotgun (WGS) entry which is preliminary data.</text>
</comment>
<sequence>MVNTCCVYGCKSRGGQNIKFHRFPKGDIGDKWVTYLRQFNPSFEKKASSNVCGLHFDPDLDYEISRTTDRTTSARKTLFNESIVSDDNEETEIIILSSDDVHSEPLLTLVSIKVKPNSNIVSPPSVPQSTNIVIYPSLSNFQSLDDIESPNSRLKYWIASQTTTSNQRKRIKFLHKQTTDLKKQIQTLENLVDHLKHDKKIISDNCYTVLKETLSSSQQEMVLKQLNLLTGKTITTIRKRYSVIDGLPEITAESLDAIKVKVEEMKKKNLNLVCGVIMDEMSIRSGIHFNGQRLQGYISVGHKINDSDAMIEATEALVFLVVALNSYWKIPVGYFLIHGLTAEEKANLLKTILINMHDIGAIVKTLTFDGAASNISMARHLGADLYSSTPWFSHPSTNEEICIFLDPAHMVKLIRNTLGDHGVLYDANDNAIEWKYITELVKLQEDEGVHLATKVRRRHINYKKEIMKVRLATQVFSNSVADALFYCKLKKIANFEKCESTITFCKNINDIFDFLNTRNFLSKLQHKKPLYLEHHEDIKQFISSSIVYLNAIKDRNHSSILTSPRKTGFNGLIVCLRSLGRLFDNVVKTGQLSFILSYKISQDHIEMLFSAIRSKGGFNNNPTASQIEAAYKRLLVRSELSISENANCSVLDNTNILHVSNSKKKKVENFQDILCVEEEDRINDEDDQHNEIEGINVYKEDVIEHISGFVIKQLKRTINCLICSNALEDKTKHHTLIDIKNRGGLIKPAIDVITICKLTEKTFVSRIHEVPKHLEDPINFLLVKTMANINIKNMFNCLNEHILSQSPINNHVLQIIRLIIKKYIVIRLHHHNKELSQPKHRIRSHLTKVILFKHQ</sequence>
<keyword evidence="2 5" id="KW-0863">Zinc-finger</keyword>
<dbReference type="InterPro" id="IPR048367">
    <property type="entry name" value="TNP-like_RNaseH_C"/>
</dbReference>
<evidence type="ECO:0000256" key="2">
    <source>
        <dbReference type="ARBA" id="ARBA00022771"/>
    </source>
</evidence>
<keyword evidence="9" id="KW-1185">Reference proteome</keyword>
<dbReference type="EMBL" id="VUJU01005970">
    <property type="protein sequence ID" value="KAF0749783.1"/>
    <property type="molecule type" value="Genomic_DNA"/>
</dbReference>
<feature type="domain" description="THAP-type" evidence="7">
    <location>
        <begin position="1"/>
        <end position="79"/>
    </location>
</feature>
<dbReference type="AlphaFoldDB" id="A0A6G0Y5P4"/>
<proteinExistence type="predicted"/>
<dbReference type="Pfam" id="PF05485">
    <property type="entry name" value="THAP"/>
    <property type="match status" value="1"/>
</dbReference>
<evidence type="ECO:0000256" key="4">
    <source>
        <dbReference type="ARBA" id="ARBA00023125"/>
    </source>
</evidence>
<keyword evidence="3" id="KW-0862">Zinc</keyword>
<evidence type="ECO:0000259" key="7">
    <source>
        <dbReference type="PROSITE" id="PS50950"/>
    </source>
</evidence>
<dbReference type="PANTHER" id="PTHR47577:SF2">
    <property type="entry name" value="THAP DOMAIN CONTAINING 9"/>
    <property type="match status" value="1"/>
</dbReference>
<dbReference type="GO" id="GO:0003677">
    <property type="term" value="F:DNA binding"/>
    <property type="evidence" value="ECO:0007669"/>
    <property type="project" value="UniProtKB-UniRule"/>
</dbReference>
<protein>
    <submittedName>
        <fullName evidence="8">THAP domain-containing protein 1-like</fullName>
    </submittedName>
</protein>
<dbReference type="Pfam" id="PF21787">
    <property type="entry name" value="TNP-like_RNaseH_N"/>
    <property type="match status" value="1"/>
</dbReference>
<reference evidence="8 9" key="1">
    <citation type="submission" date="2019-08" db="EMBL/GenBank/DDBJ databases">
        <title>Whole genome of Aphis craccivora.</title>
        <authorList>
            <person name="Voronova N.V."/>
            <person name="Shulinski R.S."/>
            <person name="Bandarenka Y.V."/>
            <person name="Zhorov D.G."/>
            <person name="Warner D."/>
        </authorList>
    </citation>
    <scope>NUCLEOTIDE SEQUENCE [LARGE SCALE GENOMIC DNA]</scope>
    <source>
        <strain evidence="8">180601</strain>
        <tissue evidence="8">Whole Body</tissue>
    </source>
</reference>
<evidence type="ECO:0000256" key="5">
    <source>
        <dbReference type="PROSITE-ProRule" id="PRU00309"/>
    </source>
</evidence>
<dbReference type="PROSITE" id="PS50950">
    <property type="entry name" value="ZF_THAP"/>
    <property type="match status" value="1"/>
</dbReference>
<name>A0A6G0Y5P4_APHCR</name>
<feature type="coiled-coil region" evidence="6">
    <location>
        <begin position="171"/>
        <end position="198"/>
    </location>
</feature>
<dbReference type="InterPro" id="IPR048365">
    <property type="entry name" value="TNP-like_RNaseH_N"/>
</dbReference>
<dbReference type="SMART" id="SM00980">
    <property type="entry name" value="THAP"/>
    <property type="match status" value="1"/>
</dbReference>
<evidence type="ECO:0000313" key="9">
    <source>
        <dbReference type="Proteomes" id="UP000478052"/>
    </source>
</evidence>
<dbReference type="Pfam" id="PF21789">
    <property type="entry name" value="TNP-like_RNaseH_C"/>
    <property type="match status" value="1"/>
</dbReference>
<evidence type="ECO:0000256" key="1">
    <source>
        <dbReference type="ARBA" id="ARBA00022723"/>
    </source>
</evidence>
<evidence type="ECO:0000256" key="6">
    <source>
        <dbReference type="SAM" id="Coils"/>
    </source>
</evidence>
<dbReference type="SUPFAM" id="SSF57716">
    <property type="entry name" value="Glucocorticoid receptor-like (DNA-binding domain)"/>
    <property type="match status" value="1"/>
</dbReference>
<dbReference type="Pfam" id="PF21788">
    <property type="entry name" value="TNP-like_GBD"/>
    <property type="match status" value="1"/>
</dbReference>